<dbReference type="Proteomes" id="UP000616114">
    <property type="component" value="Unassembled WGS sequence"/>
</dbReference>
<evidence type="ECO:0000313" key="3">
    <source>
        <dbReference type="Proteomes" id="UP000616114"/>
    </source>
</evidence>
<keyword evidence="1" id="KW-0472">Membrane</keyword>
<dbReference type="RefSeq" id="WP_229744924.1">
    <property type="nucleotide sequence ID" value="NZ_BMFY01000003.1"/>
</dbReference>
<sequence length="253" mass="25884">MTLMSMIAAEFAKLARSLSWTVVVLLPAAMVLAGALSSLVAGQQPADGWHTVWLRSVVFYGLFPLAIGVAVLGSLVWRAEHRGGNWNALMSTPVSSLRLVAAKTAVIAALAMAMQLVMLLCVTVAGKAVFALPGMLPARYLLISGVIMLATVPLAALQSGLSMLLRSFAAPVAVAFLGAGASTVLLLAEIGPIVFLSPYALATRATQLGTGTFADGGEIAGATVGSLLAATALLSLVTIAGAAAILDRRDTRT</sequence>
<feature type="transmembrane region" description="Helical" evidence="1">
    <location>
        <begin position="169"/>
        <end position="199"/>
    </location>
</feature>
<accession>A0A8J2XJN0</accession>
<feature type="transmembrane region" description="Helical" evidence="1">
    <location>
        <begin position="58"/>
        <end position="79"/>
    </location>
</feature>
<feature type="transmembrane region" description="Helical" evidence="1">
    <location>
        <begin position="219"/>
        <end position="246"/>
    </location>
</feature>
<dbReference type="Pfam" id="PF12730">
    <property type="entry name" value="ABC2_membrane_4"/>
    <property type="match status" value="1"/>
</dbReference>
<keyword evidence="1" id="KW-1133">Transmembrane helix</keyword>
<evidence type="ECO:0000256" key="1">
    <source>
        <dbReference type="SAM" id="Phobius"/>
    </source>
</evidence>
<feature type="transmembrane region" description="Helical" evidence="1">
    <location>
        <begin position="100"/>
        <end position="126"/>
    </location>
</feature>
<protein>
    <recommendedName>
        <fullName evidence="4">ABC transporter</fullName>
    </recommendedName>
</protein>
<evidence type="ECO:0000313" key="2">
    <source>
        <dbReference type="EMBL" id="GGA07889.1"/>
    </source>
</evidence>
<name>A0A8J2XJN0_9MICO</name>
<reference evidence="2" key="1">
    <citation type="journal article" date="2014" name="Int. J. Syst. Evol. Microbiol.">
        <title>Complete genome sequence of Corynebacterium casei LMG S-19264T (=DSM 44701T), isolated from a smear-ripened cheese.</title>
        <authorList>
            <consortium name="US DOE Joint Genome Institute (JGI-PGF)"/>
            <person name="Walter F."/>
            <person name="Albersmeier A."/>
            <person name="Kalinowski J."/>
            <person name="Ruckert C."/>
        </authorList>
    </citation>
    <scope>NUCLEOTIDE SEQUENCE</scope>
    <source>
        <strain evidence="2">CGMCC 1.12785</strain>
    </source>
</reference>
<feature type="transmembrane region" description="Helical" evidence="1">
    <location>
        <begin position="138"/>
        <end position="157"/>
    </location>
</feature>
<dbReference type="CDD" id="cd21809">
    <property type="entry name" value="ABC-2_lan_permease-like"/>
    <property type="match status" value="1"/>
</dbReference>
<dbReference type="EMBL" id="BMFY01000003">
    <property type="protein sequence ID" value="GGA07889.1"/>
    <property type="molecule type" value="Genomic_DNA"/>
</dbReference>
<evidence type="ECO:0008006" key="4">
    <source>
        <dbReference type="Google" id="ProtNLM"/>
    </source>
</evidence>
<keyword evidence="3" id="KW-1185">Reference proteome</keyword>
<gene>
    <name evidence="2" type="ORF">GCM10011333_08380</name>
</gene>
<proteinExistence type="predicted"/>
<organism evidence="2 3">
    <name type="scientific">Sediminivirga luteola</name>
    <dbReference type="NCBI Taxonomy" id="1774748"/>
    <lineage>
        <taxon>Bacteria</taxon>
        <taxon>Bacillati</taxon>
        <taxon>Actinomycetota</taxon>
        <taxon>Actinomycetes</taxon>
        <taxon>Micrococcales</taxon>
        <taxon>Brevibacteriaceae</taxon>
        <taxon>Sediminivirga</taxon>
    </lineage>
</organism>
<reference evidence="2" key="2">
    <citation type="submission" date="2020-09" db="EMBL/GenBank/DDBJ databases">
        <authorList>
            <person name="Sun Q."/>
            <person name="Zhou Y."/>
        </authorList>
    </citation>
    <scope>NUCLEOTIDE SEQUENCE</scope>
    <source>
        <strain evidence="2">CGMCC 1.12785</strain>
    </source>
</reference>
<dbReference type="AlphaFoldDB" id="A0A8J2XJN0"/>
<keyword evidence="1" id="KW-0812">Transmembrane</keyword>
<comment type="caution">
    <text evidence="2">The sequence shown here is derived from an EMBL/GenBank/DDBJ whole genome shotgun (WGS) entry which is preliminary data.</text>
</comment>